<reference evidence="1 2" key="1">
    <citation type="submission" date="2015-01" db="EMBL/GenBank/DDBJ databases">
        <title>Evolution of Trichinella species and genotypes.</title>
        <authorList>
            <person name="Korhonen P.K."/>
            <person name="Edoardo P."/>
            <person name="Giuseppe L.R."/>
            <person name="Gasser R.B."/>
        </authorList>
    </citation>
    <scope>NUCLEOTIDE SEQUENCE [LARGE SCALE GENOMIC DNA]</scope>
    <source>
        <strain evidence="1">ISS3</strain>
    </source>
</reference>
<dbReference type="InParanoid" id="A0A0V1BKW9"/>
<comment type="caution">
    <text evidence="1">The sequence shown here is derived from an EMBL/GenBank/DDBJ whole genome shotgun (WGS) entry which is preliminary data.</text>
</comment>
<dbReference type="AlphaFoldDB" id="A0A0V1BKW9"/>
<evidence type="ECO:0000313" key="1">
    <source>
        <dbReference type="EMBL" id="KRY37407.1"/>
    </source>
</evidence>
<dbReference type="Proteomes" id="UP000054776">
    <property type="component" value="Unassembled WGS sequence"/>
</dbReference>
<organism evidence="1 2">
    <name type="scientific">Trichinella spiralis</name>
    <name type="common">Trichina worm</name>
    <dbReference type="NCBI Taxonomy" id="6334"/>
    <lineage>
        <taxon>Eukaryota</taxon>
        <taxon>Metazoa</taxon>
        <taxon>Ecdysozoa</taxon>
        <taxon>Nematoda</taxon>
        <taxon>Enoplea</taxon>
        <taxon>Dorylaimia</taxon>
        <taxon>Trichinellida</taxon>
        <taxon>Trichinellidae</taxon>
        <taxon>Trichinella</taxon>
    </lineage>
</organism>
<name>A0A0V1BKW9_TRISP</name>
<protein>
    <submittedName>
        <fullName evidence="1">Uncharacterized protein</fullName>
    </submittedName>
</protein>
<sequence>MVGVDFGVDKLRIVRIENFPTSLTIERETDSRRFLQLTFEIFERVQQLSRSIVRLKTVLIDELSENILAKLLHGHFPLSAG</sequence>
<gene>
    <name evidence="1" type="ORF">T01_12008</name>
</gene>
<dbReference type="EMBL" id="JYDH01000034">
    <property type="protein sequence ID" value="KRY37407.1"/>
    <property type="molecule type" value="Genomic_DNA"/>
</dbReference>
<proteinExistence type="predicted"/>
<evidence type="ECO:0000313" key="2">
    <source>
        <dbReference type="Proteomes" id="UP000054776"/>
    </source>
</evidence>
<keyword evidence="2" id="KW-1185">Reference proteome</keyword>
<accession>A0A0V1BKW9</accession>